<evidence type="ECO:0008006" key="2">
    <source>
        <dbReference type="Google" id="ProtNLM"/>
    </source>
</evidence>
<dbReference type="AlphaFoldDB" id="A0A220QH56"/>
<name>A0A220QH56_KLEPN</name>
<protein>
    <recommendedName>
        <fullName evidence="2">HK97 gp10 family phage protein</fullName>
    </recommendedName>
</protein>
<proteinExistence type="predicted"/>
<evidence type="ECO:0000313" key="1">
    <source>
        <dbReference type="EMBL" id="ASK04173.1"/>
    </source>
</evidence>
<organism evidence="1">
    <name type="scientific">Klebsiella pneumoniae</name>
    <dbReference type="NCBI Taxonomy" id="573"/>
    <lineage>
        <taxon>Bacteria</taxon>
        <taxon>Pseudomonadati</taxon>
        <taxon>Pseudomonadota</taxon>
        <taxon>Gammaproteobacteria</taxon>
        <taxon>Enterobacterales</taxon>
        <taxon>Enterobacteriaceae</taxon>
        <taxon>Klebsiella/Raoultella group</taxon>
        <taxon>Klebsiella</taxon>
        <taxon>Klebsiella pneumoniae complex</taxon>
    </lineage>
</organism>
<sequence length="171" mass="19092">MGLKYDAHQFKRAGARLNNSQKAFKRYLIRDMEKLARLVERLARAMAPLETGSLESAIFARVVKEGYAGLRIELSVSGAKQREGHPGVEVGDYAKYMELGKYRLGYLSRMKNVTNPPVADLSRMKNVTNPPVAGVKPKVGPYFLERATQISEKQFSQTILEAARKAGFTRG</sequence>
<dbReference type="EMBL" id="KY354306">
    <property type="protein sequence ID" value="ASK04173.1"/>
    <property type="molecule type" value="Genomic_DNA"/>
</dbReference>
<geneLocation type="plasmid" evidence="1">
    <name>pKP301b</name>
</geneLocation>
<reference evidence="1" key="1">
    <citation type="submission" date="2016-12" db="EMBL/GenBank/DDBJ databases">
        <title>Draft genome sequence of a CTX-M-15-producing endophytic Klebsiella pneumoniae sequence type 198 isolate from lettuce.</title>
        <authorList>
            <person name="Lopes R.Sr."/>
        </authorList>
    </citation>
    <scope>NUCLEOTIDE SEQUENCE</scope>
    <source>
        <strain evidence="1">301</strain>
        <plasmid evidence="1">pKP301b</plasmid>
    </source>
</reference>
<dbReference type="RefSeq" id="WP_172690424.1">
    <property type="nucleotide sequence ID" value="NZ_KY354306.1"/>
</dbReference>
<keyword evidence="1" id="KW-0614">Plasmid</keyword>
<accession>A0A220QH56</accession>